<dbReference type="AlphaFoldDB" id="W9SFS1"/>
<dbReference type="Proteomes" id="UP000030645">
    <property type="component" value="Unassembled WGS sequence"/>
</dbReference>
<evidence type="ECO:0000313" key="3">
    <source>
        <dbReference type="Proteomes" id="UP000030645"/>
    </source>
</evidence>
<keyword evidence="3" id="KW-1185">Reference proteome</keyword>
<evidence type="ECO:0000313" key="2">
    <source>
        <dbReference type="EMBL" id="EXC04477.1"/>
    </source>
</evidence>
<protein>
    <submittedName>
        <fullName evidence="2">Uncharacterized protein</fullName>
    </submittedName>
</protein>
<feature type="region of interest" description="Disordered" evidence="1">
    <location>
        <begin position="67"/>
        <end position="100"/>
    </location>
</feature>
<organism evidence="2 3">
    <name type="scientific">Morus notabilis</name>
    <dbReference type="NCBI Taxonomy" id="981085"/>
    <lineage>
        <taxon>Eukaryota</taxon>
        <taxon>Viridiplantae</taxon>
        <taxon>Streptophyta</taxon>
        <taxon>Embryophyta</taxon>
        <taxon>Tracheophyta</taxon>
        <taxon>Spermatophyta</taxon>
        <taxon>Magnoliopsida</taxon>
        <taxon>eudicotyledons</taxon>
        <taxon>Gunneridae</taxon>
        <taxon>Pentapetalae</taxon>
        <taxon>rosids</taxon>
        <taxon>fabids</taxon>
        <taxon>Rosales</taxon>
        <taxon>Moraceae</taxon>
        <taxon>Moreae</taxon>
        <taxon>Morus</taxon>
    </lineage>
</organism>
<proteinExistence type="predicted"/>
<name>W9SFS1_9ROSA</name>
<accession>W9SFS1</accession>
<dbReference type="EMBL" id="KE345474">
    <property type="protein sequence ID" value="EXC04477.1"/>
    <property type="molecule type" value="Genomic_DNA"/>
</dbReference>
<sequence length="120" mass="13825">MTKTTCQWQSKRQQNLKTKISLRQTKKGTVNGGQKRHFTVEGTVNWVYLNSTSLILVFISGRIQREMTKNDTPKSKQTKAKPKTQNALAPEEEESSMVKWEKMKDGKSINLLCNEQRQPI</sequence>
<evidence type="ECO:0000256" key="1">
    <source>
        <dbReference type="SAM" id="MobiDB-lite"/>
    </source>
</evidence>
<reference evidence="3" key="1">
    <citation type="submission" date="2013-01" db="EMBL/GenBank/DDBJ databases">
        <title>Draft Genome Sequence of a Mulberry Tree, Morus notabilis C.K. Schneid.</title>
        <authorList>
            <person name="He N."/>
            <person name="Zhao S."/>
        </authorList>
    </citation>
    <scope>NUCLEOTIDE SEQUENCE</scope>
</reference>
<gene>
    <name evidence="2" type="ORF">L484_019075</name>
</gene>